<accession>A0AA40XUJ1</accession>
<feature type="compositionally biased region" description="Basic and acidic residues" evidence="7">
    <location>
        <begin position="1"/>
        <end position="10"/>
    </location>
</feature>
<keyword evidence="4" id="KW-0808">Transferase</keyword>
<evidence type="ECO:0000256" key="6">
    <source>
        <dbReference type="ARBA" id="ARBA00023315"/>
    </source>
</evidence>
<evidence type="ECO:0000313" key="8">
    <source>
        <dbReference type="EMBL" id="MBH1637844.1"/>
    </source>
</evidence>
<organism evidence="8 9">
    <name type="scientific">Stenotrophomonas maltophilia</name>
    <name type="common">Pseudomonas maltophilia</name>
    <name type="synonym">Xanthomonas maltophilia</name>
    <dbReference type="NCBI Taxonomy" id="40324"/>
    <lineage>
        <taxon>Bacteria</taxon>
        <taxon>Pseudomonadati</taxon>
        <taxon>Pseudomonadota</taxon>
        <taxon>Gammaproteobacteria</taxon>
        <taxon>Lysobacterales</taxon>
        <taxon>Lysobacteraceae</taxon>
        <taxon>Stenotrophomonas</taxon>
        <taxon>Stenotrophomonas maltophilia group</taxon>
    </lineage>
</organism>
<comment type="caution">
    <text evidence="8">The sequence shown here is derived from an EMBL/GenBank/DDBJ whole genome shotgun (WGS) entry which is preliminary data.</text>
</comment>
<name>A0AA40XUJ1_STEMA</name>
<dbReference type="GO" id="GO:0009247">
    <property type="term" value="P:glycolipid biosynthetic process"/>
    <property type="evidence" value="ECO:0007669"/>
    <property type="project" value="UniProtKB-ARBA"/>
</dbReference>
<proteinExistence type="predicted"/>
<dbReference type="Proteomes" id="UP000616785">
    <property type="component" value="Unassembled WGS sequence"/>
</dbReference>
<dbReference type="InterPro" id="IPR004960">
    <property type="entry name" value="LipA_acyltrans"/>
</dbReference>
<evidence type="ECO:0000313" key="9">
    <source>
        <dbReference type="Proteomes" id="UP000616785"/>
    </source>
</evidence>
<dbReference type="AlphaFoldDB" id="A0AA40XUJ1"/>
<keyword evidence="2" id="KW-1003">Cell membrane</keyword>
<feature type="region of interest" description="Disordered" evidence="7">
    <location>
        <begin position="1"/>
        <end position="21"/>
    </location>
</feature>
<dbReference type="EMBL" id="JADUNO010000001">
    <property type="protein sequence ID" value="MBH1637844.1"/>
    <property type="molecule type" value="Genomic_DNA"/>
</dbReference>
<dbReference type="GO" id="GO:0005886">
    <property type="term" value="C:plasma membrane"/>
    <property type="evidence" value="ECO:0007669"/>
    <property type="project" value="UniProtKB-SubCell"/>
</dbReference>
<evidence type="ECO:0000256" key="4">
    <source>
        <dbReference type="ARBA" id="ARBA00022679"/>
    </source>
</evidence>
<evidence type="ECO:0000256" key="7">
    <source>
        <dbReference type="SAM" id="MobiDB-lite"/>
    </source>
</evidence>
<evidence type="ECO:0008006" key="10">
    <source>
        <dbReference type="Google" id="ProtNLM"/>
    </source>
</evidence>
<evidence type="ECO:0000256" key="5">
    <source>
        <dbReference type="ARBA" id="ARBA00023136"/>
    </source>
</evidence>
<reference evidence="8" key="1">
    <citation type="submission" date="2020-11" db="EMBL/GenBank/DDBJ databases">
        <title>Enhanced detection system for hospital associated transmission using whole genome sequencing surveillance.</title>
        <authorList>
            <person name="Harrison L.H."/>
            <person name="Van Tyne D."/>
            <person name="Marsh J.W."/>
            <person name="Griffith M.P."/>
            <person name="Snyder D.J."/>
            <person name="Cooper V.S."/>
            <person name="Mustapha M."/>
        </authorList>
    </citation>
    <scope>NUCLEOTIDE SEQUENCE</scope>
    <source>
        <strain evidence="8">STEN00092</strain>
    </source>
</reference>
<comment type="subcellular location">
    <subcellularLocation>
        <location evidence="1">Cell inner membrane</location>
    </subcellularLocation>
</comment>
<keyword evidence="6" id="KW-0012">Acyltransferase</keyword>
<evidence type="ECO:0000256" key="2">
    <source>
        <dbReference type="ARBA" id="ARBA00022475"/>
    </source>
</evidence>
<evidence type="ECO:0000256" key="3">
    <source>
        <dbReference type="ARBA" id="ARBA00022519"/>
    </source>
</evidence>
<keyword evidence="5" id="KW-0472">Membrane</keyword>
<evidence type="ECO:0000256" key="1">
    <source>
        <dbReference type="ARBA" id="ARBA00004533"/>
    </source>
</evidence>
<protein>
    <recommendedName>
        <fullName evidence="10">Lipid A biosynthesis lauroyl acyltransferase</fullName>
    </recommendedName>
</protein>
<dbReference type="Pfam" id="PF03279">
    <property type="entry name" value="Lip_A_acyltrans"/>
    <property type="match status" value="1"/>
</dbReference>
<keyword evidence="3" id="KW-0997">Cell inner membrane</keyword>
<dbReference type="GO" id="GO:0016746">
    <property type="term" value="F:acyltransferase activity"/>
    <property type="evidence" value="ECO:0007669"/>
    <property type="project" value="UniProtKB-KW"/>
</dbReference>
<sequence length="325" mass="37060">MHESQAHESRQPAPEATFRHSVQTEQQLGLTLSDRERKAILSACEVSGLDMDSYYSWYQSKASISSQLADLCRPSLLEAVHSIDRSDYSSIDGKLPADRGVVIALPHHGHYILSAVRLMEHIRHLRDIYIFYGDPKNHAGNELFDDLYHRLFNHAGCRASIIHSNARGIGIALRALKNRAAVIMMPDVHRFREETYCIPFLGRPLDIMLGTAAMARKTGSCILPAISVVDRDLRATITFGDAIEPIQTRASLPSEVADYWTMAEVYRFLERAMGPQAIYWQYIRQHFMKSSKFPMFHPETIDEAWHMFSNDPRTKPHTRYTACLD</sequence>
<gene>
    <name evidence="8" type="ORF">I5U57_00100</name>
</gene>